<proteinExistence type="predicted"/>
<name>A0A918GGW1_9PSEU</name>
<accession>A0A918GGW1</accession>
<evidence type="ECO:0000313" key="2">
    <source>
        <dbReference type="Proteomes" id="UP000660680"/>
    </source>
</evidence>
<protein>
    <submittedName>
        <fullName evidence="1">Uncharacterized protein</fullName>
    </submittedName>
</protein>
<dbReference type="AlphaFoldDB" id="A0A918GGW1"/>
<dbReference type="NCBIfam" id="NF038206">
    <property type="entry name" value="RGCVC_fam"/>
    <property type="match status" value="1"/>
</dbReference>
<gene>
    <name evidence="1" type="ORF">GCM10010171_31560</name>
</gene>
<evidence type="ECO:0000313" key="1">
    <source>
        <dbReference type="EMBL" id="GGS34753.1"/>
    </source>
</evidence>
<dbReference type="EMBL" id="BMRB01000002">
    <property type="protein sequence ID" value="GGS34753.1"/>
    <property type="molecule type" value="Genomic_DNA"/>
</dbReference>
<keyword evidence="2" id="KW-1185">Reference proteome</keyword>
<dbReference type="RefSeq" id="WP_189211894.1">
    <property type="nucleotide sequence ID" value="NZ_BMRB01000002.1"/>
</dbReference>
<reference evidence="1" key="1">
    <citation type="journal article" date="2014" name="Int. J. Syst. Evol. Microbiol.">
        <title>Complete genome sequence of Corynebacterium casei LMG S-19264T (=DSM 44701T), isolated from a smear-ripened cheese.</title>
        <authorList>
            <consortium name="US DOE Joint Genome Institute (JGI-PGF)"/>
            <person name="Walter F."/>
            <person name="Albersmeier A."/>
            <person name="Kalinowski J."/>
            <person name="Ruckert C."/>
        </authorList>
    </citation>
    <scope>NUCLEOTIDE SEQUENCE</scope>
    <source>
        <strain evidence="1">JCM 3276</strain>
    </source>
</reference>
<reference evidence="1" key="2">
    <citation type="submission" date="2020-09" db="EMBL/GenBank/DDBJ databases">
        <authorList>
            <person name="Sun Q."/>
            <person name="Ohkuma M."/>
        </authorList>
    </citation>
    <scope>NUCLEOTIDE SEQUENCE</scope>
    <source>
        <strain evidence="1">JCM 3276</strain>
    </source>
</reference>
<sequence>MSPDLTPECPACPHPLSAHDATARRFCAAMAASGRTRRCLCSGESAGMTYSNSTRAPISGDADRER</sequence>
<comment type="caution">
    <text evidence="1">The sequence shown here is derived from an EMBL/GenBank/DDBJ whole genome shotgun (WGS) entry which is preliminary data.</text>
</comment>
<organism evidence="1 2">
    <name type="scientific">Actinokineospora fastidiosa</name>
    <dbReference type="NCBI Taxonomy" id="1816"/>
    <lineage>
        <taxon>Bacteria</taxon>
        <taxon>Bacillati</taxon>
        <taxon>Actinomycetota</taxon>
        <taxon>Actinomycetes</taxon>
        <taxon>Pseudonocardiales</taxon>
        <taxon>Pseudonocardiaceae</taxon>
        <taxon>Actinokineospora</taxon>
    </lineage>
</organism>
<dbReference type="Proteomes" id="UP000660680">
    <property type="component" value="Unassembled WGS sequence"/>
</dbReference>